<organism evidence="1 2">
    <name type="scientific">Rahnella sikkimica</name>
    <dbReference type="NCBI Taxonomy" id="1805933"/>
    <lineage>
        <taxon>Bacteria</taxon>
        <taxon>Pseudomonadati</taxon>
        <taxon>Pseudomonadota</taxon>
        <taxon>Gammaproteobacteria</taxon>
        <taxon>Enterobacterales</taxon>
        <taxon>Yersiniaceae</taxon>
        <taxon>Rahnella</taxon>
    </lineage>
</organism>
<dbReference type="EMBL" id="CP019062">
    <property type="protein sequence ID" value="AVF34862.1"/>
    <property type="molecule type" value="Genomic_DNA"/>
</dbReference>
<dbReference type="RefSeq" id="WP_104922378.1">
    <property type="nucleotide sequence ID" value="NZ_CP019062.1"/>
</dbReference>
<gene>
    <name evidence="1" type="ORF">BV494_07905</name>
</gene>
<protein>
    <submittedName>
        <fullName evidence="1">Uncharacterized protein</fullName>
    </submittedName>
</protein>
<name>A0A2L1UPK5_9GAMM</name>
<dbReference type="OrthoDB" id="6638544at2"/>
<evidence type="ECO:0000313" key="2">
    <source>
        <dbReference type="Proteomes" id="UP000239197"/>
    </source>
</evidence>
<dbReference type="AlphaFoldDB" id="A0A2L1UPK5"/>
<dbReference type="KEGG" id="rox:BV494_07905"/>
<sequence length="61" mass="6551">MNFKELSEPSKERAVEALCAILASSGVHTDEIAKTAGEFVCAAFVAMERFDSAPDVCEDGR</sequence>
<dbReference type="Proteomes" id="UP000239197">
    <property type="component" value="Chromosome"/>
</dbReference>
<reference evidence="2" key="1">
    <citation type="submission" date="2017-01" db="EMBL/GenBank/DDBJ databases">
        <title>Genome sequence of Rouxiella sp. ERMR1:05.</title>
        <authorList>
            <person name="Kumar R."/>
            <person name="Singh D."/>
            <person name="Kumar S."/>
        </authorList>
    </citation>
    <scope>NUCLEOTIDE SEQUENCE [LARGE SCALE GENOMIC DNA]</scope>
    <source>
        <strain evidence="2">ERMR1:05</strain>
    </source>
</reference>
<accession>A0A2L1UPK5</accession>
<evidence type="ECO:0000313" key="1">
    <source>
        <dbReference type="EMBL" id="AVF34862.1"/>
    </source>
</evidence>
<proteinExistence type="predicted"/>
<keyword evidence="2" id="KW-1185">Reference proteome</keyword>